<dbReference type="PROSITE" id="PS01009">
    <property type="entry name" value="CRISP_1"/>
    <property type="match status" value="1"/>
</dbReference>
<name>A4B9W5_9GAMM</name>
<dbReference type="InterPro" id="IPR035940">
    <property type="entry name" value="CAP_sf"/>
</dbReference>
<dbReference type="InterPro" id="IPR018244">
    <property type="entry name" value="Allrgn_V5/Tpx1_CS"/>
</dbReference>
<dbReference type="Pfam" id="PF00188">
    <property type="entry name" value="CAP"/>
    <property type="match status" value="1"/>
</dbReference>
<evidence type="ECO:0000313" key="2">
    <source>
        <dbReference type="EMBL" id="EAR11416.1"/>
    </source>
</evidence>
<protein>
    <recommendedName>
        <fullName evidence="1">SCP domain-containing protein</fullName>
    </recommendedName>
</protein>
<dbReference type="PROSITE" id="PS51257">
    <property type="entry name" value="PROKAR_LIPOPROTEIN"/>
    <property type="match status" value="1"/>
</dbReference>
<dbReference type="InterPro" id="IPR001283">
    <property type="entry name" value="CRISP-related"/>
</dbReference>
<dbReference type="InterPro" id="IPR002413">
    <property type="entry name" value="V5_allergen-like"/>
</dbReference>
<reference evidence="2 3" key="1">
    <citation type="submission" date="2006-02" db="EMBL/GenBank/DDBJ databases">
        <authorList>
            <person name="Pinhassi J."/>
            <person name="Pedros-Alio C."/>
            <person name="Ferriera S."/>
            <person name="Johnson J."/>
            <person name="Kravitz S."/>
            <person name="Halpern A."/>
            <person name="Remington K."/>
            <person name="Beeson K."/>
            <person name="Tran B."/>
            <person name="Rogers Y.-H."/>
            <person name="Friedman R."/>
            <person name="Venter J.C."/>
        </authorList>
    </citation>
    <scope>NUCLEOTIDE SEQUENCE [LARGE SCALE GENOMIC DNA]</scope>
    <source>
        <strain evidence="2 3">MED297</strain>
    </source>
</reference>
<dbReference type="InterPro" id="IPR014044">
    <property type="entry name" value="CAP_dom"/>
</dbReference>
<evidence type="ECO:0000259" key="1">
    <source>
        <dbReference type="SMART" id="SM00198"/>
    </source>
</evidence>
<dbReference type="EMBL" id="AAOE01000001">
    <property type="protein sequence ID" value="EAR11416.1"/>
    <property type="molecule type" value="Genomic_DNA"/>
</dbReference>
<sequence>MRSSIPTVVGACLLSACFTESPDSNDPDNNTEACETGEICQTWLDTHNNFRAELNAGTVVDDGTYGTYPIPATPLPTLTWNAQLAQVAQAHADACVYEHNPNREDEYVAAGGENIYIGENIAVNGTTGTLATLETYAEAQTEAWWSEYDLWHYKTYQHGTDSDAGHFTQMIWANTIEIGCGIASCPGILPGYTNAAFGVCNYGPGGNYNGQYPYEVSVLP</sequence>
<dbReference type="PRINTS" id="PR00838">
    <property type="entry name" value="V5ALLERGEN"/>
</dbReference>
<dbReference type="PRINTS" id="PR00837">
    <property type="entry name" value="V5TPXLIKE"/>
</dbReference>
<evidence type="ECO:0000313" key="3">
    <source>
        <dbReference type="Proteomes" id="UP000005953"/>
    </source>
</evidence>
<dbReference type="PANTHER" id="PTHR10334">
    <property type="entry name" value="CYSTEINE-RICH SECRETORY PROTEIN-RELATED"/>
    <property type="match status" value="1"/>
</dbReference>
<dbReference type="STRING" id="314283.MED297_21052"/>
<dbReference type="Gene3D" id="3.40.33.10">
    <property type="entry name" value="CAP"/>
    <property type="match status" value="1"/>
</dbReference>
<accession>A4B9W5</accession>
<dbReference type="AlphaFoldDB" id="A4B9W5"/>
<dbReference type="HOGENOM" id="CLU_035730_6_3_6"/>
<dbReference type="RefSeq" id="WP_008045055.1">
    <property type="nucleotide sequence ID" value="NZ_CH724151.1"/>
</dbReference>
<dbReference type="CDD" id="cd05380">
    <property type="entry name" value="CAP_euk"/>
    <property type="match status" value="1"/>
</dbReference>
<proteinExistence type="predicted"/>
<comment type="caution">
    <text evidence="2">The sequence shown here is derived from an EMBL/GenBank/DDBJ whole genome shotgun (WGS) entry which is preliminary data.</text>
</comment>
<dbReference type="SMART" id="SM00198">
    <property type="entry name" value="SCP"/>
    <property type="match status" value="1"/>
</dbReference>
<organism evidence="2 3">
    <name type="scientific">Reinekea blandensis MED297</name>
    <dbReference type="NCBI Taxonomy" id="314283"/>
    <lineage>
        <taxon>Bacteria</taxon>
        <taxon>Pseudomonadati</taxon>
        <taxon>Pseudomonadota</taxon>
        <taxon>Gammaproteobacteria</taxon>
        <taxon>Oceanospirillales</taxon>
        <taxon>Saccharospirillaceae</taxon>
        <taxon>Reinekea</taxon>
    </lineage>
</organism>
<dbReference type="GO" id="GO:0005576">
    <property type="term" value="C:extracellular region"/>
    <property type="evidence" value="ECO:0007669"/>
    <property type="project" value="InterPro"/>
</dbReference>
<feature type="domain" description="SCP" evidence="1">
    <location>
        <begin position="38"/>
        <end position="210"/>
    </location>
</feature>
<keyword evidence="3" id="KW-1185">Reference proteome</keyword>
<dbReference type="OrthoDB" id="9794228at2"/>
<dbReference type="Proteomes" id="UP000005953">
    <property type="component" value="Unassembled WGS sequence"/>
</dbReference>
<gene>
    <name evidence="2" type="ORF">MED297_21052</name>
</gene>
<dbReference type="SUPFAM" id="SSF55797">
    <property type="entry name" value="PR-1-like"/>
    <property type="match status" value="1"/>
</dbReference>